<reference evidence="4" key="1">
    <citation type="journal article" date="2015" name="Nature">
        <title>Complex archaea that bridge the gap between prokaryotes and eukaryotes.</title>
        <authorList>
            <person name="Spang A."/>
            <person name="Saw J.H."/>
            <person name="Jorgensen S.L."/>
            <person name="Zaremba-Niedzwiedzka K."/>
            <person name="Martijn J."/>
            <person name="Lind A.E."/>
            <person name="van Eijk R."/>
            <person name="Schleper C."/>
            <person name="Guy L."/>
            <person name="Ettema T.J."/>
        </authorList>
    </citation>
    <scope>NUCLEOTIDE SEQUENCE</scope>
</reference>
<dbReference type="Gene3D" id="3.40.50.2300">
    <property type="match status" value="2"/>
</dbReference>
<keyword evidence="1" id="KW-0732">Signal</keyword>
<dbReference type="InterPro" id="IPR028082">
    <property type="entry name" value="Peripla_BP_I"/>
</dbReference>
<dbReference type="Pfam" id="PF13458">
    <property type="entry name" value="Peripla_BP_6"/>
    <property type="match status" value="1"/>
</dbReference>
<feature type="domain" description="Leucine-binding protein" evidence="3">
    <location>
        <begin position="58"/>
        <end position="396"/>
    </location>
</feature>
<protein>
    <recommendedName>
        <fullName evidence="3">Leucine-binding protein domain-containing protein</fullName>
    </recommendedName>
</protein>
<keyword evidence="2" id="KW-0812">Transmembrane</keyword>
<dbReference type="CDD" id="cd06345">
    <property type="entry name" value="PBP1_ABC_ligand_binding-like"/>
    <property type="match status" value="1"/>
</dbReference>
<evidence type="ECO:0000256" key="1">
    <source>
        <dbReference type="ARBA" id="ARBA00022729"/>
    </source>
</evidence>
<dbReference type="PANTHER" id="PTHR30483">
    <property type="entry name" value="LEUCINE-SPECIFIC-BINDING PROTEIN"/>
    <property type="match status" value="1"/>
</dbReference>
<dbReference type="AlphaFoldDB" id="A0A0F9NS97"/>
<keyword evidence="2" id="KW-0472">Membrane</keyword>
<comment type="caution">
    <text evidence="4">The sequence shown here is derived from an EMBL/GenBank/DDBJ whole genome shotgun (WGS) entry which is preliminary data.</text>
</comment>
<dbReference type="EMBL" id="LAZR01006495">
    <property type="protein sequence ID" value="KKM91720.1"/>
    <property type="molecule type" value="Genomic_DNA"/>
</dbReference>
<sequence>MESKTKRILAIALIAVIGIGAGVGIFIFVGLPTTASFAKPGVPSGVASDHILRIGVVGDTGEITGDGAWEGTYLAVEEINEAGGVTVGADTYYFGIVRQDTDEGNPNLVTSRGIAAAERLVYDNEIQFAIGGFRTEAVLAYQEVFMDNDIIFMSVGVATDIFTDNVRSYYARYKYYFRVMPTNSTSLGGQIFAFMGNTIGTINAMYGAGTITTVGILAEDLTWTESTVNFLNTYIPFLGLTVPVTSSIRYDITLSAADMNTHMQTFIDDGVDFLIPVISAQGGIMMMQQYADLEPDFVIVGIDVQSQLDTFWDQSNEAAAYETVMQTLLDVAKTPTTLAFWNAFKDKWTHDPLYTAVGAYSAVMNLAWAIEEGQTIDNDELIPVLETMTKENMLANPADFPSSPSGLGAIWPGSHEAVADYPSGYTLWVQWNAAGEKQVVKSGGNWYPDDAFVGINNYIVAPWVHTAWGGA</sequence>
<dbReference type="InterPro" id="IPR051010">
    <property type="entry name" value="BCAA_transport"/>
</dbReference>
<evidence type="ECO:0000313" key="4">
    <source>
        <dbReference type="EMBL" id="KKM91720.1"/>
    </source>
</evidence>
<gene>
    <name evidence="4" type="ORF">LCGC14_1225730</name>
</gene>
<name>A0A0F9NS97_9ZZZZ</name>
<dbReference type="InterPro" id="IPR028081">
    <property type="entry name" value="Leu-bd"/>
</dbReference>
<accession>A0A0F9NS97</accession>
<feature type="transmembrane region" description="Helical" evidence="2">
    <location>
        <begin position="7"/>
        <end position="31"/>
    </location>
</feature>
<organism evidence="4">
    <name type="scientific">marine sediment metagenome</name>
    <dbReference type="NCBI Taxonomy" id="412755"/>
    <lineage>
        <taxon>unclassified sequences</taxon>
        <taxon>metagenomes</taxon>
        <taxon>ecological metagenomes</taxon>
    </lineage>
</organism>
<proteinExistence type="predicted"/>
<dbReference type="SUPFAM" id="SSF53822">
    <property type="entry name" value="Periplasmic binding protein-like I"/>
    <property type="match status" value="1"/>
</dbReference>
<evidence type="ECO:0000259" key="3">
    <source>
        <dbReference type="Pfam" id="PF13458"/>
    </source>
</evidence>
<evidence type="ECO:0000256" key="2">
    <source>
        <dbReference type="SAM" id="Phobius"/>
    </source>
</evidence>
<keyword evidence="2" id="KW-1133">Transmembrane helix</keyword>